<evidence type="ECO:0000256" key="12">
    <source>
        <dbReference type="SAM" id="Phobius"/>
    </source>
</evidence>
<dbReference type="PANTHER" id="PTHR48052:SF85">
    <property type="entry name" value="LEUCINE-RICH REPEAT-CONTAINING N-TERMINAL PLANT-TYPE DOMAIN-CONTAINING PROTEIN"/>
    <property type="match status" value="1"/>
</dbReference>
<name>A0A9C6TG99_ARADU</name>
<keyword evidence="10" id="KW-0675">Receptor</keyword>
<evidence type="ECO:0000313" key="15">
    <source>
        <dbReference type="RefSeq" id="XP_052108208.1"/>
    </source>
</evidence>
<evidence type="ECO:0000256" key="2">
    <source>
        <dbReference type="ARBA" id="ARBA00009592"/>
    </source>
</evidence>
<evidence type="ECO:0000256" key="3">
    <source>
        <dbReference type="ARBA" id="ARBA00022475"/>
    </source>
</evidence>
<keyword evidence="9 12" id="KW-0472">Membrane</keyword>
<dbReference type="AlphaFoldDB" id="A0A9C6TG99"/>
<sequence>MMRCFTLLLLLLLLHTPSSTCSSVMMPLCNHHDNSNLLQFKNSFSINPSLYKDSWWSEVMGIYGSSYPKTVSWNNNTDCCEWDGVTCDTTSGHVIGLDLSCSMLEGEFHPNSTLFHLTHLQQLNLAFNDFSESPIYPGIGNLVSLTHLNLSYSSFSSHIPSTISHLSKLLSLDLSYNELRLDESTWSKLIGNTTNLEELVLDDGVNMSSIRDTSLSLLMNLSSSLLILSLDDTGLHGKFPTRILGLTNLEELSLNDNEELKGELPKSNWSTPLRILDLSWTAFSEEIPDSISHLKSLNKLRLYQCRFHGLIPVSLWNLTQLTHLDLSGNRLLHGEIPSLLSNLKHLTYLALSRNAFCGHIPDLFDNFTKLDYLDLSFNSLEGQVPPSLFCLTQISFLDLSYNKLGGQLPSSLFDLTQLSYLSLSYNQLIGPIPSKNVTLSKLEELHLSNNFINGTIPDWCYSLSSLTVLDLSMNQLTGLISKFSTYSLEYLVLSNNKFQGDFPNSIFEFLKNLNYLDMSSNDFSGLVNFSHFSKLKNLNYLLDLSNNKFLSIDHNSSVDYVLPKLESLYLSSCSVTVFPSFLARLQNLRSLDLSNNKIHGKIPNWFGDNLLHTWKSMDFIDLSFNQLQGDLPIPPNGTYYFSVSNNNFTGGIPSTLSLSRQLILSHNHLSGTIPSMFCNATFLYALILSHNHLSGVIPQCLGAVPDLMILDLQVNNLHGNIPTNFSQDNNFQTIKLNNNQLDGSLPRSLSNCTWLEVLDLAENNIEDVFPSWLEGLQELQVLSLRANKFHGTITSFGAKHPFPKLRIFDVSNNKFSGPLPTSFFGNFQGMKDLSNSTHHPRGLSYMRSSLSFSGRLYNDSVVVSIKGQFIELVRILTTFTTIDLSNNMFEGEIPHVIGELSSLKGLNLSHNKISGMIPITLGNLTSLEWLDLSWNQLKGEIPMALTNLTFLAVLNLSENQLKGMIPTGEQFNTFQNDSYRGNPMLCGFPLSKSCDNDKEQPPSVFAEAKESLFGWKAVAVGYGCGVVFGMFLGRLFIKTAKPLWLARLLCGYT</sequence>
<gene>
    <name evidence="15" type="primary">LOC107496816</name>
</gene>
<evidence type="ECO:0000256" key="9">
    <source>
        <dbReference type="ARBA" id="ARBA00023136"/>
    </source>
</evidence>
<evidence type="ECO:0000256" key="10">
    <source>
        <dbReference type="ARBA" id="ARBA00023170"/>
    </source>
</evidence>
<dbReference type="PRINTS" id="PR00019">
    <property type="entry name" value="LEURICHRPT"/>
</dbReference>
<dbReference type="KEGG" id="adu:107496816"/>
<dbReference type="SUPFAM" id="SSF52058">
    <property type="entry name" value="L domain-like"/>
    <property type="match status" value="2"/>
</dbReference>
<evidence type="ECO:0000256" key="1">
    <source>
        <dbReference type="ARBA" id="ARBA00004251"/>
    </source>
</evidence>
<comment type="subcellular location">
    <subcellularLocation>
        <location evidence="1">Cell membrane</location>
        <topology evidence="1">Single-pass type I membrane protein</topology>
    </subcellularLocation>
</comment>
<evidence type="ECO:0000256" key="11">
    <source>
        <dbReference type="ARBA" id="ARBA00023180"/>
    </source>
</evidence>
<evidence type="ECO:0000313" key="14">
    <source>
        <dbReference type="Proteomes" id="UP000515211"/>
    </source>
</evidence>
<dbReference type="Gene3D" id="3.80.10.10">
    <property type="entry name" value="Ribonuclease Inhibitor"/>
    <property type="match status" value="5"/>
</dbReference>
<reference evidence="15" key="2">
    <citation type="submission" date="2025-08" db="UniProtKB">
        <authorList>
            <consortium name="RefSeq"/>
        </authorList>
    </citation>
    <scope>IDENTIFICATION</scope>
    <source>
        <tissue evidence="15">Whole plant</tissue>
    </source>
</reference>
<dbReference type="GeneID" id="107496816"/>
<dbReference type="SMART" id="SM00365">
    <property type="entry name" value="LRR_SD22"/>
    <property type="match status" value="9"/>
</dbReference>
<comment type="similarity">
    <text evidence="2">Belongs to the RLP family.</text>
</comment>
<keyword evidence="7" id="KW-0677">Repeat</keyword>
<dbReference type="RefSeq" id="XP_052108208.1">
    <property type="nucleotide sequence ID" value="XM_052252248.1"/>
</dbReference>
<evidence type="ECO:0000256" key="5">
    <source>
        <dbReference type="ARBA" id="ARBA00022692"/>
    </source>
</evidence>
<accession>A0A9C6TG99</accession>
<reference evidence="14" key="1">
    <citation type="journal article" date="2016" name="Nat. Genet.">
        <title>The genome sequences of Arachis duranensis and Arachis ipaensis, the diploid ancestors of cultivated peanut.</title>
        <authorList>
            <person name="Bertioli D.J."/>
            <person name="Cannon S.B."/>
            <person name="Froenicke L."/>
            <person name="Huang G."/>
            <person name="Farmer A.D."/>
            <person name="Cannon E.K."/>
            <person name="Liu X."/>
            <person name="Gao D."/>
            <person name="Clevenger J."/>
            <person name="Dash S."/>
            <person name="Ren L."/>
            <person name="Moretzsohn M.C."/>
            <person name="Shirasawa K."/>
            <person name="Huang W."/>
            <person name="Vidigal B."/>
            <person name="Abernathy B."/>
            <person name="Chu Y."/>
            <person name="Niederhuth C.E."/>
            <person name="Umale P."/>
            <person name="Araujo A.C."/>
            <person name="Kozik A."/>
            <person name="Kim K.D."/>
            <person name="Burow M.D."/>
            <person name="Varshney R.K."/>
            <person name="Wang X."/>
            <person name="Zhang X."/>
            <person name="Barkley N."/>
            <person name="Guimaraes P.M."/>
            <person name="Isobe S."/>
            <person name="Guo B."/>
            <person name="Liao B."/>
            <person name="Stalker H.T."/>
            <person name="Schmitz R.J."/>
            <person name="Scheffler B.E."/>
            <person name="Leal-Bertioli S.C."/>
            <person name="Xun X."/>
            <person name="Jackson S.A."/>
            <person name="Michelmore R."/>
            <person name="Ozias-Akins P."/>
        </authorList>
    </citation>
    <scope>NUCLEOTIDE SEQUENCE [LARGE SCALE GENOMIC DNA]</scope>
    <source>
        <strain evidence="14">cv. V14167</strain>
    </source>
</reference>
<feature type="chain" id="PRO_5038734898" evidence="13">
    <location>
        <begin position="22"/>
        <end position="1053"/>
    </location>
</feature>
<dbReference type="FunFam" id="3.80.10.10:FF:000111">
    <property type="entry name" value="LRR receptor-like serine/threonine-protein kinase ERECTA"/>
    <property type="match status" value="1"/>
</dbReference>
<dbReference type="InterPro" id="IPR025875">
    <property type="entry name" value="Leu-rich_rpt_4"/>
</dbReference>
<dbReference type="PROSITE" id="PS51450">
    <property type="entry name" value="LRR"/>
    <property type="match status" value="1"/>
</dbReference>
<evidence type="ECO:0000256" key="6">
    <source>
        <dbReference type="ARBA" id="ARBA00022729"/>
    </source>
</evidence>
<evidence type="ECO:0000256" key="13">
    <source>
        <dbReference type="SAM" id="SignalP"/>
    </source>
</evidence>
<keyword evidence="5 12" id="KW-0812">Transmembrane</keyword>
<keyword evidence="6 13" id="KW-0732">Signal</keyword>
<dbReference type="InterPro" id="IPR001611">
    <property type="entry name" value="Leu-rich_rpt"/>
</dbReference>
<proteinExistence type="inferred from homology"/>
<evidence type="ECO:0000256" key="4">
    <source>
        <dbReference type="ARBA" id="ARBA00022614"/>
    </source>
</evidence>
<dbReference type="FunFam" id="3.80.10.10:FF:000095">
    <property type="entry name" value="LRR receptor-like serine/threonine-protein kinase GSO1"/>
    <property type="match status" value="2"/>
</dbReference>
<organism evidence="14 15">
    <name type="scientific">Arachis duranensis</name>
    <name type="common">Wild peanut</name>
    <dbReference type="NCBI Taxonomy" id="130453"/>
    <lineage>
        <taxon>Eukaryota</taxon>
        <taxon>Viridiplantae</taxon>
        <taxon>Streptophyta</taxon>
        <taxon>Embryophyta</taxon>
        <taxon>Tracheophyta</taxon>
        <taxon>Spermatophyta</taxon>
        <taxon>Magnoliopsida</taxon>
        <taxon>eudicotyledons</taxon>
        <taxon>Gunneridae</taxon>
        <taxon>Pentapetalae</taxon>
        <taxon>rosids</taxon>
        <taxon>fabids</taxon>
        <taxon>Fabales</taxon>
        <taxon>Fabaceae</taxon>
        <taxon>Papilionoideae</taxon>
        <taxon>50 kb inversion clade</taxon>
        <taxon>dalbergioids sensu lato</taxon>
        <taxon>Dalbergieae</taxon>
        <taxon>Pterocarpus clade</taxon>
        <taxon>Arachis</taxon>
    </lineage>
</organism>
<dbReference type="Proteomes" id="UP000515211">
    <property type="component" value="Chromosome 7"/>
</dbReference>
<keyword evidence="14" id="KW-1185">Reference proteome</keyword>
<evidence type="ECO:0000256" key="7">
    <source>
        <dbReference type="ARBA" id="ARBA00022737"/>
    </source>
</evidence>
<dbReference type="InterPro" id="IPR032675">
    <property type="entry name" value="LRR_dom_sf"/>
</dbReference>
<evidence type="ECO:0000256" key="8">
    <source>
        <dbReference type="ARBA" id="ARBA00022989"/>
    </source>
</evidence>
<keyword evidence="11" id="KW-0325">Glycoprotein</keyword>
<dbReference type="Pfam" id="PF00560">
    <property type="entry name" value="LRR_1"/>
    <property type="match status" value="7"/>
</dbReference>
<keyword evidence="4" id="KW-0433">Leucine-rich repeat</keyword>
<dbReference type="GO" id="GO:0005886">
    <property type="term" value="C:plasma membrane"/>
    <property type="evidence" value="ECO:0007669"/>
    <property type="project" value="UniProtKB-SubCell"/>
</dbReference>
<dbReference type="InterPro" id="IPR003591">
    <property type="entry name" value="Leu-rich_rpt_typical-subtyp"/>
</dbReference>
<protein>
    <submittedName>
        <fullName evidence="15">Receptor-like protein 9DC3</fullName>
    </submittedName>
</protein>
<dbReference type="Pfam" id="PF13855">
    <property type="entry name" value="LRR_8"/>
    <property type="match status" value="3"/>
</dbReference>
<keyword evidence="3" id="KW-1003">Cell membrane</keyword>
<dbReference type="SMART" id="SM00369">
    <property type="entry name" value="LRR_TYP"/>
    <property type="match status" value="16"/>
</dbReference>
<feature type="transmembrane region" description="Helical" evidence="12">
    <location>
        <begin position="1013"/>
        <end position="1037"/>
    </location>
</feature>
<keyword evidence="8 12" id="KW-1133">Transmembrane helix</keyword>
<dbReference type="PANTHER" id="PTHR48052">
    <property type="entry name" value="UNNAMED PRODUCT"/>
    <property type="match status" value="1"/>
</dbReference>
<dbReference type="FunFam" id="3.80.10.10:FF:000041">
    <property type="entry name" value="LRR receptor-like serine/threonine-protein kinase ERECTA"/>
    <property type="match status" value="1"/>
</dbReference>
<dbReference type="Pfam" id="PF12799">
    <property type="entry name" value="LRR_4"/>
    <property type="match status" value="1"/>
</dbReference>
<dbReference type="FunFam" id="3.80.10.10:FF:001166">
    <property type="entry name" value="Cf2-like protein"/>
    <property type="match status" value="1"/>
</dbReference>
<dbReference type="SUPFAM" id="SSF52047">
    <property type="entry name" value="RNI-like"/>
    <property type="match status" value="1"/>
</dbReference>
<feature type="signal peptide" evidence="13">
    <location>
        <begin position="1"/>
        <end position="21"/>
    </location>
</feature>